<dbReference type="Pfam" id="PF05212">
    <property type="entry name" value="DUF707"/>
    <property type="match status" value="1"/>
</dbReference>
<dbReference type="EMBL" id="JADCNL010000006">
    <property type="protein sequence ID" value="KAG0476781.1"/>
    <property type="molecule type" value="Genomic_DNA"/>
</dbReference>
<organism evidence="1 2">
    <name type="scientific">Vanilla planifolia</name>
    <name type="common">Vanilla</name>
    <dbReference type="NCBI Taxonomy" id="51239"/>
    <lineage>
        <taxon>Eukaryota</taxon>
        <taxon>Viridiplantae</taxon>
        <taxon>Streptophyta</taxon>
        <taxon>Embryophyta</taxon>
        <taxon>Tracheophyta</taxon>
        <taxon>Spermatophyta</taxon>
        <taxon>Magnoliopsida</taxon>
        <taxon>Liliopsida</taxon>
        <taxon>Asparagales</taxon>
        <taxon>Orchidaceae</taxon>
        <taxon>Vanilloideae</taxon>
        <taxon>Vanilleae</taxon>
        <taxon>Vanilla</taxon>
    </lineage>
</organism>
<gene>
    <name evidence="1" type="ORF">HPP92_013622</name>
</gene>
<dbReference type="PANTHER" id="PTHR31210">
    <property type="entry name" value="OS06G0731900 PROTEIN"/>
    <property type="match status" value="1"/>
</dbReference>
<dbReference type="OrthoDB" id="1742084at2759"/>
<keyword evidence="2" id="KW-1185">Reference proteome</keyword>
<reference evidence="1 2" key="1">
    <citation type="journal article" date="2020" name="Nat. Food">
        <title>A phased Vanilla planifolia genome enables genetic improvement of flavour and production.</title>
        <authorList>
            <person name="Hasing T."/>
            <person name="Tang H."/>
            <person name="Brym M."/>
            <person name="Khazi F."/>
            <person name="Huang T."/>
            <person name="Chambers A.H."/>
        </authorList>
    </citation>
    <scope>NUCLEOTIDE SEQUENCE [LARGE SCALE GENOMIC DNA]</scope>
    <source>
        <tissue evidence="1">Leaf</tissue>
    </source>
</reference>
<sequence>MRLFSWVPLHRDPIKRNFFTWSRLPTLAFFCAILLLGRTIVHLSSDDEAEHFMKKVFKLGVTSSTQTAEFTTCKNQSKPSECVSLPSGIIRSTTNLELQHLWKSPYPRKGKVNIEPLKTLLAMAVGIKQKEVVNQIVKKFSSTIDSTVMLFHYDGFSSEWRDLEWIDKALHVSVANQTKWWFAKRFLHPDIVAEYDYIFLWDEDIEVHHFNPKFYLSIVRREGLQISQPGLDFGQSEVHHRITVRSRKGDVHRRIYASTRSLKCDENSTGPPCTGWVEMMVPVFSKAAWRCTWHLIQNDLVFAWGLDYKLGYCAQGDRTQNVGIIDSEYIVHKGIPSLGGSDMNKTNFGIPLDNSLSNASTLKTKASGLPCYDSRTQVRLRSYAELRLFEERWRKAASADACWRDPYP</sequence>
<dbReference type="PANTHER" id="PTHR31210:SF11">
    <property type="entry name" value="KETOGLUTARATE REDUCTASE TRANS-SPLICING-LIKE PROTEIN, PUTATIVE (DUF707)-RELATED"/>
    <property type="match status" value="1"/>
</dbReference>
<evidence type="ECO:0000313" key="2">
    <source>
        <dbReference type="Proteomes" id="UP000636800"/>
    </source>
</evidence>
<name>A0A835QNT0_VANPL</name>
<accession>A0A835QNT0</accession>
<protein>
    <submittedName>
        <fullName evidence="1">Uncharacterized protein</fullName>
    </submittedName>
</protein>
<comment type="caution">
    <text evidence="1">The sequence shown here is derived from an EMBL/GenBank/DDBJ whole genome shotgun (WGS) entry which is preliminary data.</text>
</comment>
<proteinExistence type="predicted"/>
<dbReference type="Proteomes" id="UP000636800">
    <property type="component" value="Chromosome 6"/>
</dbReference>
<dbReference type="InterPro" id="IPR007877">
    <property type="entry name" value="DUF707"/>
</dbReference>
<dbReference type="AlphaFoldDB" id="A0A835QNT0"/>
<evidence type="ECO:0000313" key="1">
    <source>
        <dbReference type="EMBL" id="KAG0476781.1"/>
    </source>
</evidence>